<dbReference type="AlphaFoldDB" id="A0A1X3J5A4"/>
<name>A0A1X3J5A4_ECOLX</name>
<organism evidence="1 2">
    <name type="scientific">Escherichia coli TA447</name>
    <dbReference type="NCBI Taxonomy" id="656447"/>
    <lineage>
        <taxon>Bacteria</taxon>
        <taxon>Pseudomonadati</taxon>
        <taxon>Pseudomonadota</taxon>
        <taxon>Gammaproteobacteria</taxon>
        <taxon>Enterobacterales</taxon>
        <taxon>Enterobacteriaceae</taxon>
        <taxon>Escherichia</taxon>
    </lineage>
</organism>
<sequence length="66" mass="7222">MAVQVISLKIDKKLLTLVVKAANIVAVILKTIRKEHQKQGKKVVRIAMVAAVNLTLNLSSPTFVNN</sequence>
<evidence type="ECO:0000313" key="2">
    <source>
        <dbReference type="Proteomes" id="UP000193942"/>
    </source>
</evidence>
<gene>
    <name evidence="1" type="ORF">ECXG_04533</name>
</gene>
<accession>A0A1X3J5A4</accession>
<proteinExistence type="predicted"/>
<dbReference type="Proteomes" id="UP000193942">
    <property type="component" value="Unassembled WGS sequence"/>
</dbReference>
<protein>
    <submittedName>
        <fullName evidence="1">Putative cytoplasmic protein</fullName>
    </submittedName>
</protein>
<reference evidence="1 2" key="1">
    <citation type="submission" date="2010-04" db="EMBL/GenBank/DDBJ databases">
        <title>The Genome Sequence of Escherichia coli TA447.</title>
        <authorList>
            <consortium name="The Broad Institute Genome Sequencing Platform"/>
            <consortium name="The Broad Institute Genome Sequencing Center for Infectious Disease"/>
            <person name="Feldgarden M."/>
            <person name="Gordon D.M."/>
            <person name="Johnson J.R."/>
            <person name="Johnston B.D."/>
            <person name="Young S."/>
            <person name="Zeng Q."/>
            <person name="Koehrsen M."/>
            <person name="Alvarado L."/>
            <person name="Berlin A.M."/>
            <person name="Borenstein D."/>
            <person name="Chapman S.B."/>
            <person name="Chen Z."/>
            <person name="Engels R."/>
            <person name="Freedman E."/>
            <person name="Gellesch M."/>
            <person name="Goldberg J."/>
            <person name="Griggs A."/>
            <person name="Gujja S."/>
            <person name="Heilman E.R."/>
            <person name="Heiman D.I."/>
            <person name="Hepburn T.A."/>
            <person name="Howarth C."/>
            <person name="Jen D."/>
            <person name="Larson L."/>
            <person name="Mehta T."/>
            <person name="Park D."/>
            <person name="Pearson M."/>
            <person name="Richards J."/>
            <person name="Roberts A."/>
            <person name="Saif S."/>
            <person name="Shea T.D."/>
            <person name="Shenoy N."/>
            <person name="Sisk P."/>
            <person name="Stolte C."/>
            <person name="Sykes S.N."/>
            <person name="Walk T."/>
            <person name="White J."/>
            <person name="Yandava C."/>
            <person name="Haas B."/>
            <person name="Henn M.R."/>
            <person name="Nusbaum C."/>
            <person name="Birren B."/>
        </authorList>
    </citation>
    <scope>NUCLEOTIDE SEQUENCE [LARGE SCALE GENOMIC DNA]</scope>
    <source>
        <strain evidence="1 2">TA447</strain>
    </source>
</reference>
<evidence type="ECO:0000313" key="1">
    <source>
        <dbReference type="EMBL" id="OSK96313.1"/>
    </source>
</evidence>
<dbReference type="EMBL" id="ADIZ01000009">
    <property type="protein sequence ID" value="OSK96313.1"/>
    <property type="molecule type" value="Genomic_DNA"/>
</dbReference>
<comment type="caution">
    <text evidence="1">The sequence shown here is derived from an EMBL/GenBank/DDBJ whole genome shotgun (WGS) entry which is preliminary data.</text>
</comment>